<name>A0A2G9ZNS1_9BACT</name>
<dbReference type="AlphaFoldDB" id="A0A2G9ZNS1"/>
<evidence type="ECO:0000313" key="2">
    <source>
        <dbReference type="EMBL" id="PIP33978.1"/>
    </source>
</evidence>
<feature type="region of interest" description="Disordered" evidence="1">
    <location>
        <begin position="241"/>
        <end position="261"/>
    </location>
</feature>
<sequence length="358" mass="37788">MIFSLVAMYGFYPFNGLIKFAKAGSLYSVKDTISDSDKQASSSHAIVFSMSTALGENEYVEVSFQTGFTNFASAAINCPANTTASTTSASDDYRVLRCKVDAGQSLAVQPATHTITIYNLLNPNATGDKDVTVTTYDNTDTVKDETVLKVYIIDDVTVRATVDATLTFTVSGLGPYSTKSTVNGIGLSGTSTAEEINFGTLHSNASTTFAQNLTVSTNATDGFIVTVQKDQDLQNAAGATINSFNNSPDGTGSTTPGPWSDPGGVLESPNTYGHWGLTSDDDDAADNLIMTNDYYQGEAYYVGTDGTDPTIVMAHVGPADGSTQNIGMAAVAYSVRISDLQEAGDYSTILTYVCTPTY</sequence>
<organism evidence="2 3">
    <name type="scientific">Candidatus Falkowbacteria bacterium CG23_combo_of_CG06-09_8_20_14_all_49_15</name>
    <dbReference type="NCBI Taxonomy" id="1974572"/>
    <lineage>
        <taxon>Bacteria</taxon>
        <taxon>Candidatus Falkowiibacteriota</taxon>
    </lineage>
</organism>
<evidence type="ECO:0000256" key="1">
    <source>
        <dbReference type="SAM" id="MobiDB-lite"/>
    </source>
</evidence>
<comment type="caution">
    <text evidence="2">The sequence shown here is derived from an EMBL/GenBank/DDBJ whole genome shotgun (WGS) entry which is preliminary data.</text>
</comment>
<feature type="compositionally biased region" description="Polar residues" evidence="1">
    <location>
        <begin position="241"/>
        <end position="257"/>
    </location>
</feature>
<dbReference type="Proteomes" id="UP000230729">
    <property type="component" value="Unassembled WGS sequence"/>
</dbReference>
<protein>
    <submittedName>
        <fullName evidence="2">Uncharacterized protein</fullName>
    </submittedName>
</protein>
<accession>A0A2G9ZNS1</accession>
<proteinExistence type="predicted"/>
<gene>
    <name evidence="2" type="ORF">COX22_01520</name>
</gene>
<dbReference type="EMBL" id="PCSD01000031">
    <property type="protein sequence ID" value="PIP33978.1"/>
    <property type="molecule type" value="Genomic_DNA"/>
</dbReference>
<reference evidence="2 3" key="1">
    <citation type="submission" date="2017-09" db="EMBL/GenBank/DDBJ databases">
        <title>Depth-based differentiation of microbial function through sediment-hosted aquifers and enrichment of novel symbionts in the deep terrestrial subsurface.</title>
        <authorList>
            <person name="Probst A.J."/>
            <person name="Ladd B."/>
            <person name="Jarett J.K."/>
            <person name="Geller-Mcgrath D.E."/>
            <person name="Sieber C.M."/>
            <person name="Emerson J.B."/>
            <person name="Anantharaman K."/>
            <person name="Thomas B.C."/>
            <person name="Malmstrom R."/>
            <person name="Stieglmeier M."/>
            <person name="Klingl A."/>
            <person name="Woyke T."/>
            <person name="Ryan C.M."/>
            <person name="Banfield J.F."/>
        </authorList>
    </citation>
    <scope>NUCLEOTIDE SEQUENCE [LARGE SCALE GENOMIC DNA]</scope>
    <source>
        <strain evidence="2">CG23_combo_of_CG06-09_8_20_14_all_49_15</strain>
    </source>
</reference>
<evidence type="ECO:0000313" key="3">
    <source>
        <dbReference type="Proteomes" id="UP000230729"/>
    </source>
</evidence>